<dbReference type="OrthoDB" id="9801056at2"/>
<dbReference type="PANTHER" id="PTHR43245">
    <property type="entry name" value="BIFUNCTIONAL POLYMYXIN RESISTANCE PROTEIN ARNA"/>
    <property type="match status" value="1"/>
</dbReference>
<dbReference type="Pfam" id="PF14667">
    <property type="entry name" value="Polysacc_synt_C"/>
    <property type="match status" value="1"/>
</dbReference>
<dbReference type="KEGG" id="cbab:SMCB_0540"/>
<evidence type="ECO:0000313" key="4">
    <source>
        <dbReference type="Proteomes" id="UP000066014"/>
    </source>
</evidence>
<dbReference type="SUPFAM" id="SSF51182">
    <property type="entry name" value="RmlC-like cupins"/>
    <property type="match status" value="1"/>
</dbReference>
<feature type="domain" description="NAD-dependent epimerase/dehydratase" evidence="1">
    <location>
        <begin position="8"/>
        <end position="204"/>
    </location>
</feature>
<sequence>MSTTTRRVLVTGAHGFIGKNLVVRLGELPGVAACTFVRGDSPAALPALVAQADAVVHLAGENRPLDEGAFAAVNTGLTVALCEAIAHKVRTSGVRVPLLLASSAQAERDNPYGRSKRAAEQAVAALADATGNPCTVFRLPGVFGKWCRPNYNSVVATFCHNLARGLPIQVNDPSASVRLVYVDDVVAAFMAALEAPAAGLSQGVVQPEYGVTLGDLAAQIRAFNDCRTSLQTERVGTGFVRALYATYVSYLPPEKFAYEVPQHADPRGVFVEVLKTADSGQFSYFTAHPGITRGGHYHHTKTEKFLVIKGEALFKFRHLISGEMVELHTRGDKPQVVDTIPGWVHDITNVGQDEMIVMLWANENFDRLKPDTVASKV</sequence>
<dbReference type="InterPro" id="IPR001509">
    <property type="entry name" value="Epimerase_deHydtase"/>
</dbReference>
<dbReference type="HOGENOM" id="CLU_063221_0_0_4"/>
<dbReference type="STRING" id="1458426.SMCB_0540"/>
<dbReference type="RefSeq" id="WP_045534881.1">
    <property type="nucleotide sequence ID" value="NZ_AP014569.1"/>
</dbReference>
<dbReference type="Gene3D" id="3.40.50.720">
    <property type="entry name" value="NAD(P)-binding Rossmann-like Domain"/>
    <property type="match status" value="1"/>
</dbReference>
<dbReference type="Gene3D" id="2.60.120.10">
    <property type="entry name" value="Jelly Rolls"/>
    <property type="match status" value="1"/>
</dbReference>
<dbReference type="EMBL" id="AP014569">
    <property type="protein sequence ID" value="BAO82768.1"/>
    <property type="molecule type" value="Genomic_DNA"/>
</dbReference>
<evidence type="ECO:0000259" key="1">
    <source>
        <dbReference type="Pfam" id="PF01370"/>
    </source>
</evidence>
<dbReference type="InterPro" id="IPR014710">
    <property type="entry name" value="RmlC-like_jellyroll"/>
</dbReference>
<dbReference type="InterPro" id="IPR029303">
    <property type="entry name" value="CapF_C"/>
</dbReference>
<keyword evidence="4" id="KW-1185">Reference proteome</keyword>
<protein>
    <submittedName>
        <fullName evidence="3">Nucleoside-diphosphate-sugar epimerase</fullName>
    </submittedName>
</protein>
<evidence type="ECO:0000313" key="3">
    <source>
        <dbReference type="EMBL" id="BAO82768.1"/>
    </source>
</evidence>
<proteinExistence type="predicted"/>
<gene>
    <name evidence="3" type="ORF">SMCB_0540</name>
</gene>
<dbReference type="NCBIfam" id="NF047837">
    <property type="entry name" value="UDPAcbARedWbcJ"/>
    <property type="match status" value="1"/>
</dbReference>
<dbReference type="Pfam" id="PF01370">
    <property type="entry name" value="Epimerase"/>
    <property type="match status" value="1"/>
</dbReference>
<evidence type="ECO:0000259" key="2">
    <source>
        <dbReference type="Pfam" id="PF14667"/>
    </source>
</evidence>
<dbReference type="CDD" id="cd07007">
    <property type="entry name" value="cupin_CapF-like_C"/>
    <property type="match status" value="1"/>
</dbReference>
<accession>A0A060NTB3</accession>
<dbReference type="InterPro" id="IPR036291">
    <property type="entry name" value="NAD(P)-bd_dom_sf"/>
</dbReference>
<dbReference type="InterPro" id="IPR011051">
    <property type="entry name" value="RmlC_Cupin_sf"/>
</dbReference>
<dbReference type="InterPro" id="IPR050177">
    <property type="entry name" value="Lipid_A_modif_metabolic_enz"/>
</dbReference>
<name>A0A060NTB3_9BURK</name>
<feature type="domain" description="Capsular polysaccharide assembling protein CapF C-terminal" evidence="2">
    <location>
        <begin position="263"/>
        <end position="373"/>
    </location>
</feature>
<dbReference type="AlphaFoldDB" id="A0A060NTB3"/>
<dbReference type="SUPFAM" id="SSF51735">
    <property type="entry name" value="NAD(P)-binding Rossmann-fold domains"/>
    <property type="match status" value="1"/>
</dbReference>
<dbReference type="PANTHER" id="PTHR43245:SF55">
    <property type="entry name" value="NAD(P)-BINDING DOMAIN-CONTAINING PROTEIN"/>
    <property type="match status" value="1"/>
</dbReference>
<organism evidence="3 4">
    <name type="scientific">Serpentinimonas maccroryi</name>
    <dbReference type="NCBI Taxonomy" id="1458426"/>
    <lineage>
        <taxon>Bacteria</taxon>
        <taxon>Pseudomonadati</taxon>
        <taxon>Pseudomonadota</taxon>
        <taxon>Betaproteobacteria</taxon>
        <taxon>Burkholderiales</taxon>
        <taxon>Comamonadaceae</taxon>
        <taxon>Serpentinimonas</taxon>
    </lineage>
</organism>
<dbReference type="Proteomes" id="UP000066014">
    <property type="component" value="Chromosome"/>
</dbReference>
<reference evidence="3 4" key="1">
    <citation type="journal article" date="2014" name="Nat. Commun.">
        <title>Physiological and genomic features of highly alkaliphilic hydrogen-utilizing Betaproteobacteria from a continental serpentinizing site.</title>
        <authorList>
            <person name="Suzuki S."/>
            <person name="Kuenen J.G."/>
            <person name="Schipper K."/>
            <person name="van der Velde S."/>
            <person name="Ishii S."/>
            <person name="Wu A."/>
            <person name="Sorokin D.Y."/>
            <person name="Tenney A."/>
            <person name="Meng X.Y."/>
            <person name="Morrill P.L."/>
            <person name="Kamagata Y."/>
            <person name="Muyzer G."/>
            <person name="Nealson K.H."/>
        </authorList>
    </citation>
    <scope>NUCLEOTIDE SEQUENCE [LARGE SCALE GENOMIC DNA]</scope>
    <source>
        <strain evidence="3 4">B1</strain>
    </source>
</reference>